<comment type="caution">
    <text evidence="2">The sequence shown here is derived from an EMBL/GenBank/DDBJ whole genome shotgun (WGS) entry which is preliminary data.</text>
</comment>
<keyword evidence="1" id="KW-1133">Transmembrane helix</keyword>
<keyword evidence="3" id="KW-1185">Reference proteome</keyword>
<evidence type="ECO:0000313" key="2">
    <source>
        <dbReference type="EMBL" id="PSF09514.1"/>
    </source>
</evidence>
<accession>A0A2T1KHA7</accession>
<dbReference type="OrthoDB" id="886735at2"/>
<dbReference type="RefSeq" id="WP_106670347.1">
    <property type="nucleotide sequence ID" value="NZ_BMFE01000001.1"/>
</dbReference>
<organism evidence="2 3">
    <name type="scientific">Marinobacter halophilus</name>
    <dbReference type="NCBI Taxonomy" id="1323740"/>
    <lineage>
        <taxon>Bacteria</taxon>
        <taxon>Pseudomonadati</taxon>
        <taxon>Pseudomonadota</taxon>
        <taxon>Gammaproteobacteria</taxon>
        <taxon>Pseudomonadales</taxon>
        <taxon>Marinobacteraceae</taxon>
        <taxon>Marinobacter</taxon>
    </lineage>
</organism>
<reference evidence="2 3" key="1">
    <citation type="submission" date="2018-03" db="EMBL/GenBank/DDBJ databases">
        <title>Marinobacter brunus sp. nov., a marine bacterium of Gamma-proteobacteria isolated from the surface seawater of the South China Sea.</title>
        <authorList>
            <person name="Cheng H."/>
            <person name="Wu Y.-H."/>
            <person name="Xamxidin M."/>
            <person name="Xu X.-W."/>
        </authorList>
    </citation>
    <scope>NUCLEOTIDE SEQUENCE [LARGE SCALE GENOMIC DNA]</scope>
    <source>
        <strain evidence="2 3">JCM 30472</strain>
    </source>
</reference>
<dbReference type="AlphaFoldDB" id="A0A2T1KHA7"/>
<protein>
    <submittedName>
        <fullName evidence="2">Uncharacterized protein</fullName>
    </submittedName>
</protein>
<feature type="transmembrane region" description="Helical" evidence="1">
    <location>
        <begin position="110"/>
        <end position="133"/>
    </location>
</feature>
<feature type="transmembrane region" description="Helical" evidence="1">
    <location>
        <begin position="71"/>
        <end position="98"/>
    </location>
</feature>
<keyword evidence="1" id="KW-0812">Transmembrane</keyword>
<dbReference type="Proteomes" id="UP000238385">
    <property type="component" value="Unassembled WGS sequence"/>
</dbReference>
<name>A0A2T1KHA7_9GAMM</name>
<gene>
    <name evidence="2" type="ORF">C7H08_03245</name>
</gene>
<keyword evidence="1" id="KW-0472">Membrane</keyword>
<sequence length="139" mass="15339">MNKPVTQFIVSILFIVALCLAIRASESDLWVGISIGSFVFLGLPFLILSWIDFGDHLRSLRTTSMPLQILIFIFGIPQALFGLGSLGIGIGIVLWVIYNSFIEQQEEYSGGFMTLGLSPMFIGFGLFLLLSAFKRNKGV</sequence>
<evidence type="ECO:0000256" key="1">
    <source>
        <dbReference type="SAM" id="Phobius"/>
    </source>
</evidence>
<evidence type="ECO:0000313" key="3">
    <source>
        <dbReference type="Proteomes" id="UP000238385"/>
    </source>
</evidence>
<proteinExistence type="predicted"/>
<feature type="transmembrane region" description="Helical" evidence="1">
    <location>
        <begin position="31"/>
        <end position="51"/>
    </location>
</feature>
<dbReference type="EMBL" id="PXNN01000005">
    <property type="protein sequence ID" value="PSF09514.1"/>
    <property type="molecule type" value="Genomic_DNA"/>
</dbReference>